<feature type="domain" description="PTS EIIA type-1" evidence="13">
    <location>
        <begin position="494"/>
        <end position="597"/>
    </location>
</feature>
<dbReference type="InterPro" id="IPR003352">
    <property type="entry name" value="PTS_EIIC"/>
</dbReference>
<dbReference type="InterPro" id="IPR011055">
    <property type="entry name" value="Dup_hybrid_motif"/>
</dbReference>
<dbReference type="PROSITE" id="PS51093">
    <property type="entry name" value="PTS_EIIA_TYPE_1"/>
    <property type="match status" value="1"/>
</dbReference>
<dbReference type="PANTHER" id="PTHR30175">
    <property type="entry name" value="PHOSPHOTRANSFERASE SYSTEM TRANSPORT PROTEIN"/>
    <property type="match status" value="1"/>
</dbReference>
<dbReference type="AlphaFoldDB" id="A0A9D2N5N5"/>
<dbReference type="PROSITE" id="PS51098">
    <property type="entry name" value="PTS_EIIB_TYPE_1"/>
    <property type="match status" value="1"/>
</dbReference>
<name>A0A9D2N5N5_9FIRM</name>
<proteinExistence type="predicted"/>
<evidence type="ECO:0000259" key="14">
    <source>
        <dbReference type="PROSITE" id="PS51098"/>
    </source>
</evidence>
<dbReference type="InterPro" id="IPR001996">
    <property type="entry name" value="PTS_IIB_1"/>
</dbReference>
<evidence type="ECO:0000256" key="2">
    <source>
        <dbReference type="ARBA" id="ARBA00022448"/>
    </source>
</evidence>
<evidence type="ECO:0000259" key="13">
    <source>
        <dbReference type="PROSITE" id="PS51093"/>
    </source>
</evidence>
<dbReference type="InterPro" id="IPR011297">
    <property type="entry name" value="PTS_IIABC_b_glu"/>
</dbReference>
<dbReference type="NCBIfam" id="TIGR01995">
    <property type="entry name" value="PTS-II-ABC-beta"/>
    <property type="match status" value="1"/>
</dbReference>
<dbReference type="PANTHER" id="PTHR30175:SF1">
    <property type="entry name" value="PTS SYSTEM ARBUTIN-, CELLOBIOSE-, AND SALICIN-SPECIFIC EIIBC COMPONENT-RELATED"/>
    <property type="match status" value="1"/>
</dbReference>
<evidence type="ECO:0000256" key="10">
    <source>
        <dbReference type="ARBA" id="ARBA00023136"/>
    </source>
</evidence>
<reference evidence="16" key="1">
    <citation type="journal article" date="2021" name="PeerJ">
        <title>Extensive microbial diversity within the chicken gut microbiome revealed by metagenomics and culture.</title>
        <authorList>
            <person name="Gilroy R."/>
            <person name="Ravi A."/>
            <person name="Getino M."/>
            <person name="Pursley I."/>
            <person name="Horton D.L."/>
            <person name="Alikhan N.F."/>
            <person name="Baker D."/>
            <person name="Gharbi K."/>
            <person name="Hall N."/>
            <person name="Watson M."/>
            <person name="Adriaenssens E.M."/>
            <person name="Foster-Nyarko E."/>
            <person name="Jarju S."/>
            <person name="Secka A."/>
            <person name="Antonio M."/>
            <person name="Oren A."/>
            <person name="Chaudhuri R.R."/>
            <person name="La Ragione R."/>
            <person name="Hildebrand F."/>
            <person name="Pallen M.J."/>
        </authorList>
    </citation>
    <scope>NUCLEOTIDE SEQUENCE</scope>
    <source>
        <strain evidence="16">ChiSxjej6B18-287</strain>
    </source>
</reference>
<dbReference type="GO" id="GO:0090589">
    <property type="term" value="F:protein-phosphocysteine-trehalose phosphotransferase system transporter activity"/>
    <property type="evidence" value="ECO:0007669"/>
    <property type="project" value="TreeGrafter"/>
</dbReference>
<dbReference type="Gene3D" id="3.30.1360.60">
    <property type="entry name" value="Glucose permease domain IIB"/>
    <property type="match status" value="1"/>
</dbReference>
<dbReference type="GO" id="GO:0009401">
    <property type="term" value="P:phosphoenolpyruvate-dependent sugar phosphotransferase system"/>
    <property type="evidence" value="ECO:0007669"/>
    <property type="project" value="UniProtKB-KW"/>
</dbReference>
<dbReference type="PROSITE" id="PS01035">
    <property type="entry name" value="PTS_EIIB_TYPE_1_CYS"/>
    <property type="match status" value="1"/>
</dbReference>
<dbReference type="Proteomes" id="UP000823893">
    <property type="component" value="Unassembled WGS sequence"/>
</dbReference>
<reference evidence="16" key="2">
    <citation type="submission" date="2021-04" db="EMBL/GenBank/DDBJ databases">
        <authorList>
            <person name="Gilroy R."/>
        </authorList>
    </citation>
    <scope>NUCLEOTIDE SEQUENCE</scope>
    <source>
        <strain evidence="16">ChiSxjej6B18-287</strain>
    </source>
</reference>
<dbReference type="InterPro" id="IPR018113">
    <property type="entry name" value="PTrfase_EIIB_Cys"/>
</dbReference>
<dbReference type="GO" id="GO:0008982">
    <property type="term" value="F:protein-N(PI)-phosphohistidine-sugar phosphotransferase activity"/>
    <property type="evidence" value="ECO:0007669"/>
    <property type="project" value="InterPro"/>
</dbReference>
<keyword evidence="3" id="KW-1003">Cell membrane</keyword>
<evidence type="ECO:0000256" key="5">
    <source>
        <dbReference type="ARBA" id="ARBA00022679"/>
    </source>
</evidence>
<dbReference type="EMBL" id="DWWV01000084">
    <property type="protein sequence ID" value="HJC10481.1"/>
    <property type="molecule type" value="Genomic_DNA"/>
</dbReference>
<keyword evidence="7 12" id="KW-0812">Transmembrane</keyword>
<dbReference type="InterPro" id="IPR036878">
    <property type="entry name" value="Glu_permease_IIB"/>
</dbReference>
<organism evidence="16 17">
    <name type="scientific">Candidatus Blautia merdigallinarum</name>
    <dbReference type="NCBI Taxonomy" id="2838495"/>
    <lineage>
        <taxon>Bacteria</taxon>
        <taxon>Bacillati</taxon>
        <taxon>Bacillota</taxon>
        <taxon>Clostridia</taxon>
        <taxon>Lachnospirales</taxon>
        <taxon>Lachnospiraceae</taxon>
        <taxon>Blautia</taxon>
    </lineage>
</organism>
<feature type="transmembrane region" description="Helical" evidence="12">
    <location>
        <begin position="141"/>
        <end position="162"/>
    </location>
</feature>
<dbReference type="Pfam" id="PF02378">
    <property type="entry name" value="PTS_EIIC"/>
    <property type="match status" value="1"/>
</dbReference>
<keyword evidence="4" id="KW-0762">Sugar transport</keyword>
<dbReference type="EC" id="2.7.1.-" evidence="16"/>
<gene>
    <name evidence="16" type="ORF">H9935_06650</name>
</gene>
<evidence type="ECO:0000256" key="9">
    <source>
        <dbReference type="ARBA" id="ARBA00022989"/>
    </source>
</evidence>
<evidence type="ECO:0000313" key="16">
    <source>
        <dbReference type="EMBL" id="HJC10481.1"/>
    </source>
</evidence>
<feature type="transmembrane region" description="Helical" evidence="12">
    <location>
        <begin position="243"/>
        <end position="264"/>
    </location>
</feature>
<feature type="transmembrane region" description="Helical" evidence="12">
    <location>
        <begin position="425"/>
        <end position="447"/>
    </location>
</feature>
<dbReference type="PROSITE" id="PS00371">
    <property type="entry name" value="PTS_EIIA_TYPE_1_HIS"/>
    <property type="match status" value="1"/>
</dbReference>
<feature type="transmembrane region" description="Helical" evidence="12">
    <location>
        <begin position="354"/>
        <end position="374"/>
    </location>
</feature>
<dbReference type="Gene3D" id="2.70.70.10">
    <property type="entry name" value="Glucose Permease (Domain IIA)"/>
    <property type="match status" value="1"/>
</dbReference>
<accession>A0A9D2N5N5</accession>
<keyword evidence="9 12" id="KW-1133">Transmembrane helix</keyword>
<evidence type="ECO:0000256" key="12">
    <source>
        <dbReference type="SAM" id="Phobius"/>
    </source>
</evidence>
<dbReference type="NCBIfam" id="TIGR00830">
    <property type="entry name" value="PTBA"/>
    <property type="match status" value="1"/>
</dbReference>
<feature type="transmembrane region" description="Helical" evidence="12">
    <location>
        <begin position="112"/>
        <end position="135"/>
    </location>
</feature>
<dbReference type="PROSITE" id="PS51103">
    <property type="entry name" value="PTS_EIIC_TYPE_1"/>
    <property type="match status" value="1"/>
</dbReference>
<dbReference type="InterPro" id="IPR013013">
    <property type="entry name" value="PTS_EIIC_1"/>
</dbReference>
<feature type="transmembrane region" description="Helical" evidence="12">
    <location>
        <begin position="284"/>
        <end position="303"/>
    </location>
</feature>
<sequence length="625" mass="66936">MQSARNRPEHPHFCSKENVNDVYHCQTRLRFKLADEGKADQEKLEALDGVSKVMIAGGVYQVIIGTHVKYVCEEVQKIVGPKKETKGTDEKKEKKSIPGVVVDFIAGSLQPIIPALSGAGMVKALLAVLVAFGLVDPDTSQTYYILNFFADAVFYYLPILIAFTEAKKLDCNPVLAAAVAGIMLHPSWGALVAEGVSVHLFGFLPLTLVTYTNTVIPIILVVLAQSFVEKWLDRWIPNAVKLVFLPMFTFLIMGTLGLAVLGPIGSVLGDYLGMFFTFLSTNASWAPAVLVGGLLPLMVMFGLHNGVAPLGVMQMADLGYDSIFGPGCVCSNIAQGTASLIVALRTKEEKMKQLAISGGITALMGITEPTLYGVTLPKRYPLIGAMIGGACGGLYAGLTQTHRFATGSSGLPAVVLYIGDNTMRCFYNIIIALIITVIVTAAVTYLLSLKFEKAPVAQESAEQKAALAEKISVEPGAVMSPMKGKVIELKEVGDGVFSEGVLGEGCGIQPEEGYVYAPFNGEVIQVADTGHAIGLLSEDGVELLIHVGLDTVSLNGEGFEPVVKEGDRITVGQKLLNFELEKIAEQYPTVTSVIVTNTPDYKEIRLAKTGPTEAGEKILQTEKEE</sequence>
<keyword evidence="8" id="KW-0418">Kinase</keyword>
<feature type="active site" description="Phosphocysteine intermediate; for EIIB activity" evidence="11">
    <location>
        <position position="25"/>
    </location>
</feature>
<feature type="transmembrane region" description="Helical" evidence="12">
    <location>
        <begin position="380"/>
        <end position="398"/>
    </location>
</feature>
<keyword evidence="5 16" id="KW-0808">Transferase</keyword>
<evidence type="ECO:0000256" key="3">
    <source>
        <dbReference type="ARBA" id="ARBA00022475"/>
    </source>
</evidence>
<keyword evidence="10 12" id="KW-0472">Membrane</keyword>
<evidence type="ECO:0000256" key="8">
    <source>
        <dbReference type="ARBA" id="ARBA00022777"/>
    </source>
</evidence>
<dbReference type="InterPro" id="IPR050558">
    <property type="entry name" value="PTS_Sugar-Specific_Components"/>
</dbReference>
<feature type="transmembrane region" description="Helical" evidence="12">
    <location>
        <begin position="174"/>
        <end position="193"/>
    </location>
</feature>
<comment type="caution">
    <text evidence="16">The sequence shown here is derived from an EMBL/GenBank/DDBJ whole genome shotgun (WGS) entry which is preliminary data.</text>
</comment>
<feature type="transmembrane region" description="Helical" evidence="12">
    <location>
        <begin position="199"/>
        <end position="223"/>
    </location>
</feature>
<evidence type="ECO:0000259" key="15">
    <source>
        <dbReference type="PROSITE" id="PS51103"/>
    </source>
</evidence>
<dbReference type="SUPFAM" id="SSF51261">
    <property type="entry name" value="Duplicated hybrid motif"/>
    <property type="match status" value="1"/>
</dbReference>
<evidence type="ECO:0000313" key="17">
    <source>
        <dbReference type="Proteomes" id="UP000823893"/>
    </source>
</evidence>
<feature type="domain" description="PTS EIIB type-1" evidence="14">
    <location>
        <begin position="3"/>
        <end position="85"/>
    </location>
</feature>
<dbReference type="SUPFAM" id="SSF55604">
    <property type="entry name" value="Glucose permease domain IIB"/>
    <property type="match status" value="1"/>
</dbReference>
<evidence type="ECO:0000256" key="1">
    <source>
        <dbReference type="ARBA" id="ARBA00004651"/>
    </source>
</evidence>
<dbReference type="GO" id="GO:0005886">
    <property type="term" value="C:plasma membrane"/>
    <property type="evidence" value="ECO:0007669"/>
    <property type="project" value="UniProtKB-SubCell"/>
</dbReference>
<dbReference type="Pfam" id="PF00358">
    <property type="entry name" value="PTS_EIIA_1"/>
    <property type="match status" value="1"/>
</dbReference>
<evidence type="ECO:0000256" key="11">
    <source>
        <dbReference type="PROSITE-ProRule" id="PRU00421"/>
    </source>
</evidence>
<dbReference type="FunFam" id="2.70.70.10:FF:000001">
    <property type="entry name" value="PTS system glucose-specific IIA component"/>
    <property type="match status" value="1"/>
</dbReference>
<keyword evidence="6" id="KW-0598">Phosphotransferase system</keyword>
<comment type="subcellular location">
    <subcellularLocation>
        <location evidence="1">Cell membrane</location>
        <topology evidence="1">Multi-pass membrane protein</topology>
    </subcellularLocation>
</comment>
<feature type="domain" description="PTS EIIC type-1" evidence="15">
    <location>
        <begin position="103"/>
        <end position="463"/>
    </location>
</feature>
<evidence type="ECO:0000256" key="4">
    <source>
        <dbReference type="ARBA" id="ARBA00022597"/>
    </source>
</evidence>
<evidence type="ECO:0000256" key="6">
    <source>
        <dbReference type="ARBA" id="ARBA00022683"/>
    </source>
</evidence>
<protein>
    <submittedName>
        <fullName evidence="16">Beta-glucoside-specific PTS transporter subunit IIABC</fullName>
        <ecNumber evidence="16">2.7.1.-</ecNumber>
    </submittedName>
</protein>
<dbReference type="GO" id="GO:0015771">
    <property type="term" value="P:trehalose transport"/>
    <property type="evidence" value="ECO:0007669"/>
    <property type="project" value="TreeGrafter"/>
</dbReference>
<dbReference type="Pfam" id="PF00367">
    <property type="entry name" value="PTS_EIIB"/>
    <property type="match status" value="1"/>
</dbReference>
<evidence type="ECO:0000256" key="7">
    <source>
        <dbReference type="ARBA" id="ARBA00022692"/>
    </source>
</evidence>
<dbReference type="InterPro" id="IPR001127">
    <property type="entry name" value="PTS_EIIA_1_perm"/>
</dbReference>
<keyword evidence="2" id="KW-0813">Transport</keyword>
<dbReference type="GO" id="GO:0016301">
    <property type="term" value="F:kinase activity"/>
    <property type="evidence" value="ECO:0007669"/>
    <property type="project" value="UniProtKB-KW"/>
</dbReference>
<dbReference type="CDD" id="cd00212">
    <property type="entry name" value="PTS_IIB_glc"/>
    <property type="match status" value="1"/>
</dbReference>